<comment type="caution">
    <text evidence="2">The sequence shown here is derived from an EMBL/GenBank/DDBJ whole genome shotgun (WGS) entry which is preliminary data.</text>
</comment>
<accession>A0A8J5V638</accession>
<dbReference type="EMBL" id="JAAOIC020000064">
    <property type="protein sequence ID" value="KAG8035104.1"/>
    <property type="molecule type" value="Genomic_DNA"/>
</dbReference>
<gene>
    <name evidence="2" type="ORF">G9C98_001594</name>
</gene>
<reference evidence="2" key="2">
    <citation type="submission" date="2021-04" db="EMBL/GenBank/DDBJ databases">
        <title>Genome-wide patterns of bracovirus chromosomal integration into multiple host tissues during parasitism.</title>
        <authorList>
            <person name="Chebbi M.A.C."/>
        </authorList>
    </citation>
    <scope>NUCLEOTIDE SEQUENCE</scope>
    <source>
        <tissue evidence="2">Whole body</tissue>
    </source>
</reference>
<feature type="transmembrane region" description="Helical" evidence="1">
    <location>
        <begin position="41"/>
        <end position="62"/>
    </location>
</feature>
<sequence length="63" mass="6881">NFLGSLETLLVAPISYREACTRGKSLGKTECATAYTRMSELIIYSVITLVSMSLTIVGSQMFN</sequence>
<evidence type="ECO:0000313" key="2">
    <source>
        <dbReference type="EMBL" id="KAG8035104.1"/>
    </source>
</evidence>
<organism evidence="2 3">
    <name type="scientific">Cotesia typhae</name>
    <dbReference type="NCBI Taxonomy" id="2053667"/>
    <lineage>
        <taxon>Eukaryota</taxon>
        <taxon>Metazoa</taxon>
        <taxon>Ecdysozoa</taxon>
        <taxon>Arthropoda</taxon>
        <taxon>Hexapoda</taxon>
        <taxon>Insecta</taxon>
        <taxon>Pterygota</taxon>
        <taxon>Neoptera</taxon>
        <taxon>Endopterygota</taxon>
        <taxon>Hymenoptera</taxon>
        <taxon>Apocrita</taxon>
        <taxon>Ichneumonoidea</taxon>
        <taxon>Braconidae</taxon>
        <taxon>Microgastrinae</taxon>
        <taxon>Cotesia</taxon>
    </lineage>
</organism>
<dbReference type="OrthoDB" id="10358393at2759"/>
<dbReference type="Proteomes" id="UP000729913">
    <property type="component" value="Unassembled WGS sequence"/>
</dbReference>
<name>A0A8J5V638_9HYME</name>
<keyword evidence="3" id="KW-1185">Reference proteome</keyword>
<protein>
    <submittedName>
        <fullName evidence="2">Uncharacterized protein</fullName>
    </submittedName>
</protein>
<proteinExistence type="predicted"/>
<dbReference type="AlphaFoldDB" id="A0A8J5V638"/>
<reference evidence="2" key="1">
    <citation type="submission" date="2020-03" db="EMBL/GenBank/DDBJ databases">
        <authorList>
            <person name="Chebbi M.A."/>
            <person name="Drezen J.M."/>
        </authorList>
    </citation>
    <scope>NUCLEOTIDE SEQUENCE</scope>
    <source>
        <tissue evidence="2">Whole body</tissue>
    </source>
</reference>
<keyword evidence="1" id="KW-0812">Transmembrane</keyword>
<feature type="non-terminal residue" evidence="2">
    <location>
        <position position="1"/>
    </location>
</feature>
<evidence type="ECO:0000256" key="1">
    <source>
        <dbReference type="SAM" id="Phobius"/>
    </source>
</evidence>
<evidence type="ECO:0000313" key="3">
    <source>
        <dbReference type="Proteomes" id="UP000729913"/>
    </source>
</evidence>
<keyword evidence="1" id="KW-1133">Transmembrane helix</keyword>
<keyword evidence="1" id="KW-0472">Membrane</keyword>